<organism evidence="3 4">
    <name type="scientific">Luteibacter yeojuensis</name>
    <dbReference type="NCBI Taxonomy" id="345309"/>
    <lineage>
        <taxon>Bacteria</taxon>
        <taxon>Pseudomonadati</taxon>
        <taxon>Pseudomonadota</taxon>
        <taxon>Gammaproteobacteria</taxon>
        <taxon>Lysobacterales</taxon>
        <taxon>Rhodanobacteraceae</taxon>
        <taxon>Luteibacter</taxon>
    </lineage>
</organism>
<keyword evidence="4" id="KW-1185">Reference proteome</keyword>
<keyword evidence="2" id="KW-0732">Signal</keyword>
<dbReference type="PANTHER" id="PTHR30469">
    <property type="entry name" value="MULTIDRUG RESISTANCE PROTEIN MDTA"/>
    <property type="match status" value="1"/>
</dbReference>
<evidence type="ECO:0000256" key="2">
    <source>
        <dbReference type="SAM" id="SignalP"/>
    </source>
</evidence>
<evidence type="ECO:0000313" key="4">
    <source>
        <dbReference type="Proteomes" id="UP000518878"/>
    </source>
</evidence>
<dbReference type="Proteomes" id="UP000518878">
    <property type="component" value="Unassembled WGS sequence"/>
</dbReference>
<evidence type="ECO:0000256" key="1">
    <source>
        <dbReference type="SAM" id="Coils"/>
    </source>
</evidence>
<evidence type="ECO:0000313" key="3">
    <source>
        <dbReference type="EMBL" id="NID17170.1"/>
    </source>
</evidence>
<reference evidence="3 4" key="1">
    <citation type="journal article" date="2006" name="Int. J. Syst. Evol. Microbiol.">
        <title>Dyella yeojuensis sp. nov., isolated from greenhouse soil in Korea.</title>
        <authorList>
            <person name="Kim B.Y."/>
            <person name="Weon H.Y."/>
            <person name="Lee K.H."/>
            <person name="Seok S.J."/>
            <person name="Kwon S.W."/>
            <person name="Go S.J."/>
            <person name="Stackebrandt E."/>
        </authorList>
    </citation>
    <scope>NUCLEOTIDE SEQUENCE [LARGE SCALE GENOMIC DNA]</scope>
    <source>
        <strain evidence="3 4">DSM 17673</strain>
    </source>
</reference>
<protein>
    <submittedName>
        <fullName evidence="3">HlyD family efflux transporter periplasmic adaptor subunit</fullName>
    </submittedName>
</protein>
<dbReference type="Gene3D" id="1.10.287.470">
    <property type="entry name" value="Helix hairpin bin"/>
    <property type="match status" value="1"/>
</dbReference>
<feature type="signal peptide" evidence="2">
    <location>
        <begin position="1"/>
        <end position="29"/>
    </location>
</feature>
<feature type="coiled-coil region" evidence="1">
    <location>
        <begin position="92"/>
        <end position="119"/>
    </location>
</feature>
<dbReference type="GO" id="GO:0015562">
    <property type="term" value="F:efflux transmembrane transporter activity"/>
    <property type="evidence" value="ECO:0007669"/>
    <property type="project" value="TreeGrafter"/>
</dbReference>
<dbReference type="GO" id="GO:1990281">
    <property type="term" value="C:efflux pump complex"/>
    <property type="evidence" value="ECO:0007669"/>
    <property type="project" value="TreeGrafter"/>
</dbReference>
<dbReference type="SUPFAM" id="SSF111369">
    <property type="entry name" value="HlyD-like secretion proteins"/>
    <property type="match status" value="1"/>
</dbReference>
<dbReference type="AlphaFoldDB" id="A0A7X5QXD5"/>
<proteinExistence type="predicted"/>
<name>A0A7X5QXD5_9GAMM</name>
<gene>
    <name evidence="3" type="ORF">HBF32_16960</name>
</gene>
<dbReference type="EMBL" id="JAAQTL010000002">
    <property type="protein sequence ID" value="NID17170.1"/>
    <property type="molecule type" value="Genomic_DNA"/>
</dbReference>
<feature type="chain" id="PRO_5030799157" evidence="2">
    <location>
        <begin position="30"/>
        <end position="308"/>
    </location>
</feature>
<keyword evidence="1" id="KW-0175">Coiled coil</keyword>
<dbReference type="Gene3D" id="2.40.50.100">
    <property type="match status" value="1"/>
</dbReference>
<comment type="caution">
    <text evidence="3">The sequence shown here is derived from an EMBL/GenBank/DDBJ whole genome shotgun (WGS) entry which is preliminary data.</text>
</comment>
<sequence length="308" mass="32266">MISLPLRRGTAFASLLALLLGACSRPAETAAPAEAPRYAAVARGRVDVEGGVLDLTLPREGVVADVDVHEGDHVRRGQVLAALDREPARLAIAAAQAEVDQARAQLGLLRDRLAGARRRAGRLAEAERDGAGDGQSADDARDAARELGGQYAAAKAGVAAAEQKLAAARFEASQGVLRAPVEADVVRVAIHPGISVSPQSGVSFTLLPRTARIVRAELGEAYVDAVRPGSPALVTADASAQDKPWPAHVLRIGPMFGTSKLEDDPEKRANSRTVECVLAFDGTPTPRVGERVIVRFGAAMPPSRKKGR</sequence>
<dbReference type="PANTHER" id="PTHR30469:SF15">
    <property type="entry name" value="HLYD FAMILY OF SECRETION PROTEINS"/>
    <property type="match status" value="1"/>
</dbReference>
<dbReference type="RefSeq" id="WP_166700961.1">
    <property type="nucleotide sequence ID" value="NZ_JAAQTL010000002.1"/>
</dbReference>
<accession>A0A7X5QXD5</accession>
<dbReference type="PROSITE" id="PS51257">
    <property type="entry name" value="PROKAR_LIPOPROTEIN"/>
    <property type="match status" value="1"/>
</dbReference>